<organism evidence="2 3">
    <name type="scientific">Streptomyces capitiformicae</name>
    <dbReference type="NCBI Taxonomy" id="2014920"/>
    <lineage>
        <taxon>Bacteria</taxon>
        <taxon>Bacillati</taxon>
        <taxon>Actinomycetota</taxon>
        <taxon>Actinomycetes</taxon>
        <taxon>Kitasatosporales</taxon>
        <taxon>Streptomycetaceae</taxon>
        <taxon>Streptomyces</taxon>
    </lineage>
</organism>
<evidence type="ECO:0008006" key="4">
    <source>
        <dbReference type="Google" id="ProtNLM"/>
    </source>
</evidence>
<reference evidence="2" key="1">
    <citation type="journal article" date="2014" name="Int. J. Syst. Evol. Microbiol.">
        <title>Complete genome sequence of Corynebacterium casei LMG S-19264T (=DSM 44701T), isolated from a smear-ripened cheese.</title>
        <authorList>
            <consortium name="US DOE Joint Genome Institute (JGI-PGF)"/>
            <person name="Walter F."/>
            <person name="Albersmeier A."/>
            <person name="Kalinowski J."/>
            <person name="Ruckert C."/>
        </authorList>
    </citation>
    <scope>NUCLEOTIDE SEQUENCE</scope>
    <source>
        <strain evidence="2">CGMCC 4.7403</strain>
    </source>
</reference>
<keyword evidence="3" id="KW-1185">Reference proteome</keyword>
<dbReference type="Proteomes" id="UP000603227">
    <property type="component" value="Unassembled WGS sequence"/>
</dbReference>
<dbReference type="SUPFAM" id="SSF53474">
    <property type="entry name" value="alpha/beta-Hydrolases"/>
    <property type="match status" value="1"/>
</dbReference>
<protein>
    <recommendedName>
        <fullName evidence="4">AB hydrolase-1 domain-containing protein</fullName>
    </recommendedName>
</protein>
<dbReference type="AlphaFoldDB" id="A0A919GIS2"/>
<proteinExistence type="predicted"/>
<dbReference type="EMBL" id="BNAT01000004">
    <property type="protein sequence ID" value="GHH84705.1"/>
    <property type="molecule type" value="Genomic_DNA"/>
</dbReference>
<feature type="compositionally biased region" description="Low complexity" evidence="1">
    <location>
        <begin position="50"/>
        <end position="61"/>
    </location>
</feature>
<gene>
    <name evidence="2" type="ORF">GCM10017771_14620</name>
</gene>
<dbReference type="Gene3D" id="3.40.50.1820">
    <property type="entry name" value="alpha/beta hydrolase"/>
    <property type="match status" value="1"/>
</dbReference>
<sequence length="61" mass="6465">MLDSFGAERAHLVGVSLGGIIAQRIAVTDPERVLTLTRLSSQPLGRTRQPVPSLPSSEVSP</sequence>
<evidence type="ECO:0000313" key="3">
    <source>
        <dbReference type="Proteomes" id="UP000603227"/>
    </source>
</evidence>
<evidence type="ECO:0000313" key="2">
    <source>
        <dbReference type="EMBL" id="GHH84705.1"/>
    </source>
</evidence>
<evidence type="ECO:0000256" key="1">
    <source>
        <dbReference type="SAM" id="MobiDB-lite"/>
    </source>
</evidence>
<feature type="region of interest" description="Disordered" evidence="1">
    <location>
        <begin position="38"/>
        <end position="61"/>
    </location>
</feature>
<accession>A0A919GIS2</accession>
<reference evidence="2" key="2">
    <citation type="submission" date="2020-09" db="EMBL/GenBank/DDBJ databases">
        <authorList>
            <person name="Sun Q."/>
            <person name="Zhou Y."/>
        </authorList>
    </citation>
    <scope>NUCLEOTIDE SEQUENCE</scope>
    <source>
        <strain evidence="2">CGMCC 4.7403</strain>
    </source>
</reference>
<comment type="caution">
    <text evidence="2">The sequence shown here is derived from an EMBL/GenBank/DDBJ whole genome shotgun (WGS) entry which is preliminary data.</text>
</comment>
<dbReference type="InterPro" id="IPR029058">
    <property type="entry name" value="AB_hydrolase_fold"/>
</dbReference>
<name>A0A919GIS2_9ACTN</name>